<dbReference type="Proteomes" id="UP000014500">
    <property type="component" value="Unassembled WGS sequence"/>
</dbReference>
<dbReference type="CDD" id="cd17318">
    <property type="entry name" value="MFS_SLC17"/>
    <property type="match status" value="1"/>
</dbReference>
<comment type="catalytic activity">
    <reaction evidence="17">
        <text>N-acetylneuraminate(in) + H(+)(in) = N-acetylneuraminate(out) + H(+)(out)</text>
        <dbReference type="Rhea" id="RHEA:28987"/>
        <dbReference type="ChEBI" id="CHEBI:15378"/>
        <dbReference type="ChEBI" id="CHEBI:35418"/>
    </reaction>
    <physiologicalReaction direction="right-to-left" evidence="17">
        <dbReference type="Rhea" id="RHEA:28989"/>
    </physiologicalReaction>
</comment>
<dbReference type="EnsemblMetazoa" id="SMAR010965-RA">
    <property type="protein sequence ID" value="SMAR010965-PA"/>
    <property type="gene ID" value="SMAR010965"/>
</dbReference>
<comment type="catalytic activity">
    <reaction evidence="18">
        <text>N-acetyl-L-aspartyl-L-glutamate(out) = N-acetyl-L-aspartyl-L-glutamate(in)</text>
        <dbReference type="Rhea" id="RHEA:72599"/>
        <dbReference type="ChEBI" id="CHEBI:76931"/>
    </reaction>
    <physiologicalReaction direction="left-to-right" evidence="18">
        <dbReference type="Rhea" id="RHEA:72600"/>
    </physiologicalReaction>
</comment>
<dbReference type="InterPro" id="IPR020846">
    <property type="entry name" value="MFS_dom"/>
</dbReference>
<evidence type="ECO:0000256" key="22">
    <source>
        <dbReference type="ARBA" id="ARBA00069713"/>
    </source>
</evidence>
<keyword evidence="14" id="KW-0968">Cytoplasmic vesicle</keyword>
<comment type="catalytic activity">
    <reaction evidence="15">
        <text>2 nitrate(out) + H(+)(out) = 2 nitrate(in) + H(+)(in)</text>
        <dbReference type="Rhea" id="RHEA:71539"/>
        <dbReference type="ChEBI" id="CHEBI:15378"/>
        <dbReference type="ChEBI" id="CHEBI:17632"/>
    </reaction>
    <physiologicalReaction direction="left-to-right" evidence="15">
        <dbReference type="Rhea" id="RHEA:71540"/>
    </physiologicalReaction>
</comment>
<evidence type="ECO:0000256" key="18">
    <source>
        <dbReference type="ARBA" id="ARBA00051403"/>
    </source>
</evidence>
<evidence type="ECO:0000256" key="1">
    <source>
        <dbReference type="ARBA" id="ARBA00004432"/>
    </source>
</evidence>
<dbReference type="FunFam" id="1.20.1250.20:FF:000003">
    <property type="entry name" value="Solute carrier family 17 member 3"/>
    <property type="match status" value="1"/>
</dbReference>
<dbReference type="GO" id="GO:0030672">
    <property type="term" value="C:synaptic vesicle membrane"/>
    <property type="evidence" value="ECO:0007669"/>
    <property type="project" value="UniProtKB-SubCell"/>
</dbReference>
<keyword evidence="6" id="KW-1003">Cell membrane</keyword>
<feature type="transmembrane region" description="Helical" evidence="26">
    <location>
        <begin position="73"/>
        <end position="93"/>
    </location>
</feature>
<reference evidence="29" key="1">
    <citation type="submission" date="2011-05" db="EMBL/GenBank/DDBJ databases">
        <authorList>
            <person name="Richards S.R."/>
            <person name="Qu J."/>
            <person name="Jiang H."/>
            <person name="Jhangiani S.N."/>
            <person name="Agravi P."/>
            <person name="Goodspeed R."/>
            <person name="Gross S."/>
            <person name="Mandapat C."/>
            <person name="Jackson L."/>
            <person name="Mathew T."/>
            <person name="Pu L."/>
            <person name="Thornton R."/>
            <person name="Saada N."/>
            <person name="Wilczek-Boney K.B."/>
            <person name="Lee S."/>
            <person name="Kovar C."/>
            <person name="Wu Y."/>
            <person name="Scherer S.E."/>
            <person name="Worley K.C."/>
            <person name="Muzny D.M."/>
            <person name="Gibbs R."/>
        </authorList>
    </citation>
    <scope>NUCLEOTIDE SEQUENCE</scope>
    <source>
        <strain evidence="29">Brora</strain>
    </source>
</reference>
<evidence type="ECO:0000256" key="2">
    <source>
        <dbReference type="ARBA" id="ARBA00004554"/>
    </source>
</evidence>
<evidence type="ECO:0000256" key="16">
    <source>
        <dbReference type="ARBA" id="ARBA00050554"/>
    </source>
</evidence>
<proteinExistence type="predicted"/>
<evidence type="ECO:0000256" key="5">
    <source>
        <dbReference type="ARBA" id="ARBA00022448"/>
    </source>
</evidence>
<evidence type="ECO:0000256" key="15">
    <source>
        <dbReference type="ARBA" id="ARBA00050101"/>
    </source>
</evidence>
<feature type="transmembrane region" description="Helical" evidence="26">
    <location>
        <begin position="306"/>
        <end position="326"/>
    </location>
</feature>
<comment type="catalytic activity">
    <reaction evidence="19">
        <text>L-glutamate(out) = L-glutamate(in)</text>
        <dbReference type="Rhea" id="RHEA:66336"/>
        <dbReference type="ChEBI" id="CHEBI:29985"/>
    </reaction>
    <physiologicalReaction direction="left-to-right" evidence="19">
        <dbReference type="Rhea" id="RHEA:66337"/>
    </physiologicalReaction>
</comment>
<dbReference type="SUPFAM" id="SSF103473">
    <property type="entry name" value="MFS general substrate transporter"/>
    <property type="match status" value="1"/>
</dbReference>
<feature type="transmembrane region" description="Helical" evidence="26">
    <location>
        <begin position="332"/>
        <end position="351"/>
    </location>
</feature>
<dbReference type="InterPro" id="IPR050382">
    <property type="entry name" value="MFS_Na/Anion_cotransporter"/>
</dbReference>
<dbReference type="GO" id="GO:0015293">
    <property type="term" value="F:symporter activity"/>
    <property type="evidence" value="ECO:0007669"/>
    <property type="project" value="UniProtKB-KW"/>
</dbReference>
<evidence type="ECO:0000256" key="24">
    <source>
        <dbReference type="ARBA" id="ARBA00081195"/>
    </source>
</evidence>
<dbReference type="GO" id="GO:0016323">
    <property type="term" value="C:basolateral plasma membrane"/>
    <property type="evidence" value="ECO:0007669"/>
    <property type="project" value="UniProtKB-SubCell"/>
</dbReference>
<dbReference type="PROSITE" id="PS50850">
    <property type="entry name" value="MFS"/>
    <property type="match status" value="1"/>
</dbReference>
<dbReference type="AlphaFoldDB" id="T1JB34"/>
<keyword evidence="13" id="KW-0458">Lysosome</keyword>
<dbReference type="OMA" id="WLMYLFN"/>
<evidence type="ECO:0000256" key="21">
    <source>
        <dbReference type="ARBA" id="ARBA00056891"/>
    </source>
</evidence>
<feature type="domain" description="Major facilitator superfamily (MFS) profile" evidence="27">
    <location>
        <begin position="1"/>
        <end position="424"/>
    </location>
</feature>
<keyword evidence="29" id="KW-1185">Reference proteome</keyword>
<feature type="transmembrane region" description="Helical" evidence="26">
    <location>
        <begin position="134"/>
        <end position="156"/>
    </location>
</feature>
<evidence type="ECO:0000256" key="26">
    <source>
        <dbReference type="SAM" id="Phobius"/>
    </source>
</evidence>
<evidence type="ECO:0000256" key="14">
    <source>
        <dbReference type="ARBA" id="ARBA00023329"/>
    </source>
</evidence>
<evidence type="ECO:0000256" key="23">
    <source>
        <dbReference type="ARBA" id="ARBA00080244"/>
    </source>
</evidence>
<evidence type="ECO:0000313" key="28">
    <source>
        <dbReference type="EnsemblMetazoa" id="SMAR010965-PA"/>
    </source>
</evidence>
<feature type="transmembrane region" description="Helical" evidence="26">
    <location>
        <begin position="363"/>
        <end position="381"/>
    </location>
</feature>
<evidence type="ECO:0000256" key="7">
    <source>
        <dbReference type="ARBA" id="ARBA00022692"/>
    </source>
</evidence>
<evidence type="ECO:0000256" key="8">
    <source>
        <dbReference type="ARBA" id="ARBA00022847"/>
    </source>
</evidence>
<feature type="transmembrane region" description="Helical" evidence="26">
    <location>
        <begin position="230"/>
        <end position="250"/>
    </location>
</feature>
<evidence type="ECO:0000256" key="11">
    <source>
        <dbReference type="ARBA" id="ARBA00023136"/>
    </source>
</evidence>
<sequence length="452" mass="49517">MVAMINTSALPHAPNLTSDCGYKDDDSDDPLAKSGEFVWDESTQGLILGSFFWGYIFTQIPGGRLAEILGGKWLLGGGVLITAIFTLLTPLAARNGVVYLIVVRVCEGFGEGVTFPAMHRMISQWAPINERSRFVTVIFAGSLLGTVIGLPISSYLCVSDIAGGWPSVFYVFGAVGVLWFIAWAFLAYENPASHPWISTEEKIYILRGVKPVDDIQDIPPLPWKKMLRSLPLWAIVAAHFGNNWGFYTFLTELPTYLDSILHFNMRKSGLLSALPYFVCWLCSLLVSVACDKLVEKNYLRLRNARKLFNSIGLIFPAVLLIGLTFVGCDSSLSYAILGMAMGINGCIYAGFQGNHIDIASNYAGTLMGITNTIATIPGMIGPYVAGALTQGKPYKSEWAKVFYISAAIYTAGGVFYIIFGKAEEQVWNKVGSHEKDVNNGVDNLHIRKTDLP</sequence>
<keyword evidence="10" id="KW-0770">Synapse</keyword>
<dbReference type="FunFam" id="1.20.1250.20:FF:000067">
    <property type="entry name" value="sialin isoform X2"/>
    <property type="match status" value="1"/>
</dbReference>
<comment type="function">
    <text evidence="21">Receptor for CM101, a polysaccharide produced by group B Streptococcus with antipathoangiogenic properties.</text>
</comment>
<organism evidence="28 29">
    <name type="scientific">Strigamia maritima</name>
    <name type="common">European centipede</name>
    <name type="synonym">Geophilus maritimus</name>
    <dbReference type="NCBI Taxonomy" id="126957"/>
    <lineage>
        <taxon>Eukaryota</taxon>
        <taxon>Metazoa</taxon>
        <taxon>Ecdysozoa</taxon>
        <taxon>Arthropoda</taxon>
        <taxon>Myriapoda</taxon>
        <taxon>Chilopoda</taxon>
        <taxon>Pleurostigmophora</taxon>
        <taxon>Geophilomorpha</taxon>
        <taxon>Linotaeniidae</taxon>
        <taxon>Strigamia</taxon>
    </lineage>
</organism>
<evidence type="ECO:0000256" key="13">
    <source>
        <dbReference type="ARBA" id="ARBA00023228"/>
    </source>
</evidence>
<evidence type="ECO:0000256" key="9">
    <source>
        <dbReference type="ARBA" id="ARBA00022989"/>
    </source>
</evidence>
<dbReference type="GO" id="GO:0046942">
    <property type="term" value="P:carboxylic acid transport"/>
    <property type="evidence" value="ECO:0007669"/>
    <property type="project" value="UniProtKB-ARBA"/>
</dbReference>
<comment type="subcellular location">
    <subcellularLocation>
        <location evidence="2">Basolateral cell membrane</location>
        <topology evidence="2">Multi-pass membrane protein</topology>
    </subcellularLocation>
    <subcellularLocation>
        <location evidence="3">Cytoplasmic vesicle</location>
        <location evidence="3">Secretory vesicle membrane</location>
        <topology evidence="3">Multi-pass membrane protein</topology>
    </subcellularLocation>
    <subcellularLocation>
        <location evidence="1">Cytoplasmic vesicle</location>
        <location evidence="1">Secretory vesicle</location>
        <location evidence="1">Synaptic vesicle membrane</location>
    </subcellularLocation>
    <subcellularLocation>
        <location evidence="4">Lysosome membrane</location>
    </subcellularLocation>
</comment>
<evidence type="ECO:0000256" key="20">
    <source>
        <dbReference type="ARBA" id="ARBA00051612"/>
    </source>
</evidence>
<evidence type="ECO:0000256" key="3">
    <source>
        <dbReference type="ARBA" id="ARBA00004638"/>
    </source>
</evidence>
<comment type="catalytic activity">
    <reaction evidence="16">
        <text>L-aspartate(out) = L-aspartate(in)</text>
        <dbReference type="Rhea" id="RHEA:66332"/>
        <dbReference type="ChEBI" id="CHEBI:29991"/>
    </reaction>
    <physiologicalReaction direction="left-to-right" evidence="16">
        <dbReference type="Rhea" id="RHEA:66333"/>
    </physiologicalReaction>
</comment>
<feature type="transmembrane region" description="Helical" evidence="26">
    <location>
        <begin position="401"/>
        <end position="419"/>
    </location>
</feature>
<evidence type="ECO:0000256" key="19">
    <source>
        <dbReference type="ARBA" id="ARBA00051447"/>
    </source>
</evidence>
<dbReference type="Pfam" id="PF07690">
    <property type="entry name" value="MFS_1"/>
    <property type="match status" value="1"/>
</dbReference>
<evidence type="ECO:0000256" key="10">
    <source>
        <dbReference type="ARBA" id="ARBA00023018"/>
    </source>
</evidence>
<evidence type="ECO:0000256" key="12">
    <source>
        <dbReference type="ARBA" id="ARBA00023180"/>
    </source>
</evidence>
<keyword evidence="9 26" id="KW-1133">Transmembrane helix</keyword>
<keyword evidence="12" id="KW-0325">Glycoprotein</keyword>
<keyword evidence="8" id="KW-0769">Symport</keyword>
<dbReference type="HOGENOM" id="CLU_001265_5_0_1"/>
<dbReference type="GO" id="GO:0006820">
    <property type="term" value="P:monoatomic anion transport"/>
    <property type="evidence" value="ECO:0007669"/>
    <property type="project" value="TreeGrafter"/>
</dbReference>
<keyword evidence="7 26" id="KW-0812">Transmembrane</keyword>
<dbReference type="Gene3D" id="1.20.1250.20">
    <property type="entry name" value="MFS general substrate transporter like domains"/>
    <property type="match status" value="2"/>
</dbReference>
<dbReference type="STRING" id="126957.T1JB34"/>
<name>T1JB34_STRMM</name>
<dbReference type="GO" id="GO:0005765">
    <property type="term" value="C:lysosomal membrane"/>
    <property type="evidence" value="ECO:0007669"/>
    <property type="project" value="UniProtKB-SubCell"/>
</dbReference>
<dbReference type="InterPro" id="IPR011701">
    <property type="entry name" value="MFS"/>
</dbReference>
<dbReference type="PANTHER" id="PTHR11662:SF399">
    <property type="entry name" value="FI19708P1-RELATED"/>
    <property type="match status" value="1"/>
</dbReference>
<evidence type="ECO:0000256" key="25">
    <source>
        <dbReference type="ARBA" id="ARBA00081925"/>
    </source>
</evidence>
<evidence type="ECO:0000256" key="6">
    <source>
        <dbReference type="ARBA" id="ARBA00022475"/>
    </source>
</evidence>
<dbReference type="PANTHER" id="PTHR11662">
    <property type="entry name" value="SOLUTE CARRIER FAMILY 17"/>
    <property type="match status" value="1"/>
</dbReference>
<evidence type="ECO:0000313" key="29">
    <source>
        <dbReference type="Proteomes" id="UP000014500"/>
    </source>
</evidence>
<feature type="transmembrane region" description="Helical" evidence="26">
    <location>
        <begin position="270"/>
        <end position="294"/>
    </location>
</feature>
<evidence type="ECO:0000259" key="27">
    <source>
        <dbReference type="PROSITE" id="PS50850"/>
    </source>
</evidence>
<protein>
    <recommendedName>
        <fullName evidence="22">Sialin</fullName>
    </recommendedName>
    <alternativeName>
        <fullName evidence="25">H(+)/nitrate cotransporter</fullName>
    </alternativeName>
    <alternativeName>
        <fullName evidence="23">H(+)/sialic acid cotransporter</fullName>
    </alternativeName>
    <alternativeName>
        <fullName evidence="24">Vesicular excitatory amino acid transporter</fullName>
    </alternativeName>
</protein>
<accession>T1JB34</accession>
<dbReference type="PhylomeDB" id="T1JB34"/>
<feature type="transmembrane region" description="Helical" evidence="26">
    <location>
        <begin position="168"/>
        <end position="188"/>
    </location>
</feature>
<dbReference type="eggNOG" id="KOG2532">
    <property type="taxonomic scope" value="Eukaryota"/>
</dbReference>
<reference evidence="28" key="2">
    <citation type="submission" date="2015-02" db="UniProtKB">
        <authorList>
            <consortium name="EnsemblMetazoa"/>
        </authorList>
    </citation>
    <scope>IDENTIFICATION</scope>
</reference>
<dbReference type="InterPro" id="IPR036259">
    <property type="entry name" value="MFS_trans_sf"/>
</dbReference>
<keyword evidence="11 26" id="KW-0472">Membrane</keyword>
<dbReference type="EMBL" id="JH432008">
    <property type="status" value="NOT_ANNOTATED_CDS"/>
    <property type="molecule type" value="Genomic_DNA"/>
</dbReference>
<comment type="catalytic activity">
    <reaction evidence="20">
        <text>D-glucuronate(out) + H(+)(out) = D-glucuronate(in) + H(+)(in)</text>
        <dbReference type="Rhea" id="RHEA:72591"/>
        <dbReference type="ChEBI" id="CHEBI:15378"/>
        <dbReference type="ChEBI" id="CHEBI:58720"/>
    </reaction>
    <physiologicalReaction direction="left-to-right" evidence="20">
        <dbReference type="Rhea" id="RHEA:72592"/>
    </physiologicalReaction>
</comment>
<evidence type="ECO:0000256" key="17">
    <source>
        <dbReference type="ARBA" id="ARBA00050625"/>
    </source>
</evidence>
<keyword evidence="5" id="KW-0813">Transport</keyword>
<evidence type="ECO:0000256" key="4">
    <source>
        <dbReference type="ARBA" id="ARBA00004656"/>
    </source>
</evidence>